<protein>
    <submittedName>
        <fullName evidence="2">Uncharacterized protein</fullName>
    </submittedName>
</protein>
<dbReference type="EMBL" id="BJWK01000010">
    <property type="protein sequence ID" value="GEM10090.1"/>
    <property type="molecule type" value="Genomic_DNA"/>
</dbReference>
<accession>A0A511KI85</accession>
<feature type="region of interest" description="Disordered" evidence="1">
    <location>
        <begin position="290"/>
        <end position="335"/>
    </location>
</feature>
<name>A0A511KI85_RHOTO</name>
<evidence type="ECO:0000313" key="2">
    <source>
        <dbReference type="EMBL" id="GEM10090.1"/>
    </source>
</evidence>
<dbReference type="Proteomes" id="UP000321518">
    <property type="component" value="Unassembled WGS sequence"/>
</dbReference>
<proteinExistence type="predicted"/>
<gene>
    <name evidence="2" type="ORF">Rt10032_c10g4107</name>
</gene>
<dbReference type="OrthoDB" id="2531617at2759"/>
<feature type="compositionally biased region" description="Acidic residues" evidence="1">
    <location>
        <begin position="290"/>
        <end position="314"/>
    </location>
</feature>
<comment type="caution">
    <text evidence="2">The sequence shown here is derived from an EMBL/GenBank/DDBJ whole genome shotgun (WGS) entry which is preliminary data.</text>
</comment>
<reference evidence="2 3" key="1">
    <citation type="submission" date="2019-07" db="EMBL/GenBank/DDBJ databases">
        <title>Rhodotorula toruloides NBRC10032 genome sequencing.</title>
        <authorList>
            <person name="Shida Y."/>
            <person name="Takaku H."/>
            <person name="Ogasawara W."/>
            <person name="Mori K."/>
        </authorList>
    </citation>
    <scope>NUCLEOTIDE SEQUENCE [LARGE SCALE GENOMIC DNA]</scope>
    <source>
        <strain evidence="2 3">NBRC10032</strain>
    </source>
</reference>
<organism evidence="2 3">
    <name type="scientific">Rhodotorula toruloides</name>
    <name type="common">Yeast</name>
    <name type="synonym">Rhodosporidium toruloides</name>
    <dbReference type="NCBI Taxonomy" id="5286"/>
    <lineage>
        <taxon>Eukaryota</taxon>
        <taxon>Fungi</taxon>
        <taxon>Dikarya</taxon>
        <taxon>Basidiomycota</taxon>
        <taxon>Pucciniomycotina</taxon>
        <taxon>Microbotryomycetes</taxon>
        <taxon>Sporidiobolales</taxon>
        <taxon>Sporidiobolaceae</taxon>
        <taxon>Rhodotorula</taxon>
    </lineage>
</organism>
<sequence length="335" mass="35868">MAARPVFAVLDNVPLPAPSLATLRRAEQSLPATTACPPTADELARARQVASEYRRIADVLNPVSPEFEQNAAAAKLYATAVQNLAAAQYFTPTPGEGHVAVPAPAQPGPTYLAMQAAGIGGAFLILASALDGVKDDVQGVKDDVKTIKRDIELVKRRQQDLRTGVLSLKARAVKTGNRVKSVKERMDRLSNTYYVSEAQRQRKLNASLRSTRGAELSVVTGPAGTAPPLAITTLAQVDTLDDQQLDQLPQFYRLGAARSAATKKKHIKAFICGETLATQASPYPQVELEAEAEGLWDSDAEEEEDDALWDDEEQERLRRAADEAAAAGEGVGGNA</sequence>
<evidence type="ECO:0000256" key="1">
    <source>
        <dbReference type="SAM" id="MobiDB-lite"/>
    </source>
</evidence>
<dbReference type="AlphaFoldDB" id="A0A511KI85"/>
<evidence type="ECO:0000313" key="3">
    <source>
        <dbReference type="Proteomes" id="UP000321518"/>
    </source>
</evidence>